<evidence type="ECO:0000313" key="8">
    <source>
        <dbReference type="EMBL" id="KAL3837642.1"/>
    </source>
</evidence>
<evidence type="ECO:0000256" key="2">
    <source>
        <dbReference type="ARBA" id="ARBA00022729"/>
    </source>
</evidence>
<dbReference type="InterPro" id="IPR011042">
    <property type="entry name" value="6-blade_b-propeller_TolB-like"/>
</dbReference>
<keyword evidence="5" id="KW-0325">Glycoprotein</keyword>
<dbReference type="EMBL" id="JBJQND010000018">
    <property type="protein sequence ID" value="KAL3837642.1"/>
    <property type="molecule type" value="Genomic_DNA"/>
</dbReference>
<dbReference type="SMART" id="SM00135">
    <property type="entry name" value="LY"/>
    <property type="match status" value="5"/>
</dbReference>
<comment type="caution">
    <text evidence="8">The sequence shown here is derived from an EMBL/GenBank/DDBJ whole genome shotgun (WGS) entry which is preliminary data.</text>
</comment>
<dbReference type="FunFam" id="2.120.10.30:FF:000241">
    <property type="entry name" value="Low-density lipoprotein receptor-related protein 6"/>
    <property type="match status" value="1"/>
</dbReference>
<dbReference type="InterPro" id="IPR032485">
    <property type="entry name" value="LRP1-like_beta_prop"/>
</dbReference>
<dbReference type="InterPro" id="IPR050778">
    <property type="entry name" value="Cueball_EGF_LRP_Nidogen"/>
</dbReference>
<evidence type="ECO:0000256" key="5">
    <source>
        <dbReference type="ARBA" id="ARBA00023180"/>
    </source>
</evidence>
<dbReference type="PANTHER" id="PTHR46513:SF44">
    <property type="entry name" value="LDL RECEPTOR RELATED PROTEIN 4"/>
    <property type="match status" value="1"/>
</dbReference>
<organism evidence="8 9">
    <name type="scientific">Sinanodonta woodiana</name>
    <name type="common">Chinese pond mussel</name>
    <name type="synonym">Anodonta woodiana</name>
    <dbReference type="NCBI Taxonomy" id="1069815"/>
    <lineage>
        <taxon>Eukaryota</taxon>
        <taxon>Metazoa</taxon>
        <taxon>Spiralia</taxon>
        <taxon>Lophotrochozoa</taxon>
        <taxon>Mollusca</taxon>
        <taxon>Bivalvia</taxon>
        <taxon>Autobranchia</taxon>
        <taxon>Heteroconchia</taxon>
        <taxon>Palaeoheterodonta</taxon>
        <taxon>Unionida</taxon>
        <taxon>Unionoidea</taxon>
        <taxon>Unionidae</taxon>
        <taxon>Unioninae</taxon>
        <taxon>Sinanodonta</taxon>
    </lineage>
</organism>
<keyword evidence="4" id="KW-1015">Disulfide bond</keyword>
<dbReference type="InterPro" id="IPR000033">
    <property type="entry name" value="LDLR_classB_rpt"/>
</dbReference>
<keyword evidence="2" id="KW-0732">Signal</keyword>
<evidence type="ECO:0000259" key="7">
    <source>
        <dbReference type="Pfam" id="PF16472"/>
    </source>
</evidence>
<proteinExistence type="predicted"/>
<dbReference type="AlphaFoldDB" id="A0ABD3TLK0"/>
<evidence type="ECO:0000313" key="9">
    <source>
        <dbReference type="Proteomes" id="UP001634394"/>
    </source>
</evidence>
<dbReference type="Gene3D" id="2.120.10.30">
    <property type="entry name" value="TolB, C-terminal domain"/>
    <property type="match status" value="1"/>
</dbReference>
<dbReference type="Proteomes" id="UP001634394">
    <property type="component" value="Unassembled WGS sequence"/>
</dbReference>
<name>A0ABD3TLK0_SINWO</name>
<protein>
    <recommendedName>
        <fullName evidence="7">Prolow-density lipoprotein receptor-related protein 1-like beta-propeller domain-containing protein</fullName>
    </recommendedName>
</protein>
<reference evidence="8 9" key="1">
    <citation type="submission" date="2024-11" db="EMBL/GenBank/DDBJ databases">
        <title>Chromosome-level genome assembly of the freshwater bivalve Anodonta woodiana.</title>
        <authorList>
            <person name="Chen X."/>
        </authorList>
    </citation>
    <scope>NUCLEOTIDE SEQUENCE [LARGE SCALE GENOMIC DNA]</scope>
    <source>
        <strain evidence="8">MN2024</strain>
        <tissue evidence="8">Gills</tissue>
    </source>
</reference>
<sequence>MNINTNYSNVYIGFSNWIYSTAIDYDPVDHVMYWVSSYGITNNRISSGALFGNSEMTVRSLNDHVQTGGITVDSISRLLFYTDWGNHMIVALHIEDSFQKTVISSGLFNPRAVVSDPINGEIYWADSGSPAKIEKSNYDGTNRQELVNTGLSSPYGLAVDINNGVLYWCEIGTFTIERVNVDGSNRSLIYKEQISLEGCSIAVYHSYLYYTTWGNRHGLMRIGTDGRGLICVASSAYILTQAIHVHIHGRLVTNGCSNVRGGCSHLCFPLPGGNTECACPDLMTLQGDRKTCRQGEHNSLVLHVCILAHFFDSPTKSSDRK</sequence>
<gene>
    <name evidence="8" type="ORF">ACJMK2_022988</name>
</gene>
<keyword evidence="3" id="KW-0677">Repeat</keyword>
<evidence type="ECO:0000256" key="6">
    <source>
        <dbReference type="PROSITE-ProRule" id="PRU00461"/>
    </source>
</evidence>
<dbReference type="Pfam" id="PF16472">
    <property type="entry name" value="DUF5050"/>
    <property type="match status" value="1"/>
</dbReference>
<keyword evidence="9" id="KW-1185">Reference proteome</keyword>
<dbReference type="PANTHER" id="PTHR46513">
    <property type="entry name" value="VITELLOGENIN RECEPTOR-LIKE PROTEIN-RELATED-RELATED"/>
    <property type="match status" value="1"/>
</dbReference>
<dbReference type="SUPFAM" id="SSF57196">
    <property type="entry name" value="EGF/Laminin"/>
    <property type="match status" value="1"/>
</dbReference>
<accession>A0ABD3TLK0</accession>
<evidence type="ECO:0000256" key="3">
    <source>
        <dbReference type="ARBA" id="ARBA00022737"/>
    </source>
</evidence>
<feature type="domain" description="Prolow-density lipoprotein receptor-related protein 1-like beta-propeller" evidence="7">
    <location>
        <begin position="119"/>
        <end position="235"/>
    </location>
</feature>
<feature type="repeat" description="LDL-receptor class B" evidence="6">
    <location>
        <begin position="120"/>
        <end position="163"/>
    </location>
</feature>
<dbReference type="SUPFAM" id="SSF63825">
    <property type="entry name" value="YWTD domain"/>
    <property type="match status" value="1"/>
</dbReference>
<evidence type="ECO:0000256" key="1">
    <source>
        <dbReference type="ARBA" id="ARBA00022536"/>
    </source>
</evidence>
<keyword evidence="1" id="KW-0245">EGF-like domain</keyword>
<dbReference type="PROSITE" id="PS51120">
    <property type="entry name" value="LDLRB"/>
    <property type="match status" value="1"/>
</dbReference>
<evidence type="ECO:0000256" key="4">
    <source>
        <dbReference type="ARBA" id="ARBA00023157"/>
    </source>
</evidence>